<evidence type="ECO:0000313" key="2">
    <source>
        <dbReference type="Proteomes" id="UP000310158"/>
    </source>
</evidence>
<name>A0A4S4L7S8_9AGAM</name>
<evidence type="ECO:0000313" key="1">
    <source>
        <dbReference type="EMBL" id="THH07646.1"/>
    </source>
</evidence>
<dbReference type="EMBL" id="SGPL01000761">
    <property type="protein sequence ID" value="THH07646.1"/>
    <property type="molecule type" value="Genomic_DNA"/>
</dbReference>
<keyword evidence="2" id="KW-1185">Reference proteome</keyword>
<proteinExistence type="predicted"/>
<sequence>MTGYRGYSHTASLNFRRPATGVSQPRCIRDLSETPSPETDSFAVRLRPFHTDEVKSAAPAPCGPPARPIFPPVETTEIPKRKRTVTFANPIATVFSIDAPKSERPTFTRRAASLTVPQVSQTATEHVSRPKLSGLTSVSVASLKAKNGSYYLSSSPVWKHTRVLSRARFTAYVTRRAAKPHLVN</sequence>
<protein>
    <submittedName>
        <fullName evidence="1">Uncharacterized protein</fullName>
    </submittedName>
</protein>
<dbReference type="AlphaFoldDB" id="A0A4S4L7S8"/>
<comment type="caution">
    <text evidence="1">The sequence shown here is derived from an EMBL/GenBank/DDBJ whole genome shotgun (WGS) entry which is preliminary data.</text>
</comment>
<reference evidence="1 2" key="1">
    <citation type="submission" date="2019-02" db="EMBL/GenBank/DDBJ databases">
        <title>Genome sequencing of the rare red list fungi Bondarzewia mesenterica.</title>
        <authorList>
            <person name="Buettner E."/>
            <person name="Kellner H."/>
        </authorList>
    </citation>
    <scope>NUCLEOTIDE SEQUENCE [LARGE SCALE GENOMIC DNA]</scope>
    <source>
        <strain evidence="1 2">DSM 108281</strain>
    </source>
</reference>
<dbReference type="Proteomes" id="UP000310158">
    <property type="component" value="Unassembled WGS sequence"/>
</dbReference>
<accession>A0A4S4L7S8</accession>
<organism evidence="1 2">
    <name type="scientific">Bondarzewia mesenterica</name>
    <dbReference type="NCBI Taxonomy" id="1095465"/>
    <lineage>
        <taxon>Eukaryota</taxon>
        <taxon>Fungi</taxon>
        <taxon>Dikarya</taxon>
        <taxon>Basidiomycota</taxon>
        <taxon>Agaricomycotina</taxon>
        <taxon>Agaricomycetes</taxon>
        <taxon>Russulales</taxon>
        <taxon>Bondarzewiaceae</taxon>
        <taxon>Bondarzewia</taxon>
    </lineage>
</organism>
<gene>
    <name evidence="1" type="ORF">EW146_g9252</name>
</gene>